<evidence type="ECO:0000256" key="2">
    <source>
        <dbReference type="ARBA" id="ARBA00005551"/>
    </source>
</evidence>
<accession>A0A317MUY2</accession>
<evidence type="ECO:0000256" key="9">
    <source>
        <dbReference type="SAM" id="Phobius"/>
    </source>
</evidence>
<gene>
    <name evidence="12" type="ORF">C7443_106127</name>
</gene>
<evidence type="ECO:0000256" key="5">
    <source>
        <dbReference type="ARBA" id="ARBA00022692"/>
    </source>
</evidence>
<protein>
    <submittedName>
        <fullName evidence="12">Transporter (CPA2 family)</fullName>
    </submittedName>
</protein>
<dbReference type="GO" id="GO:0015297">
    <property type="term" value="F:antiporter activity"/>
    <property type="evidence" value="ECO:0007669"/>
    <property type="project" value="UniProtKB-KW"/>
</dbReference>
<dbReference type="Pfam" id="PF00999">
    <property type="entry name" value="Na_H_Exchanger"/>
    <property type="match status" value="1"/>
</dbReference>
<name>A0A317MUY2_9GAMM</name>
<dbReference type="InterPro" id="IPR038770">
    <property type="entry name" value="Na+/solute_symporter_sf"/>
</dbReference>
<proteinExistence type="inferred from homology"/>
<evidence type="ECO:0000259" key="11">
    <source>
        <dbReference type="Pfam" id="PF02254"/>
    </source>
</evidence>
<dbReference type="Pfam" id="PF02254">
    <property type="entry name" value="TrkA_N"/>
    <property type="match status" value="1"/>
</dbReference>
<evidence type="ECO:0000256" key="8">
    <source>
        <dbReference type="ARBA" id="ARBA00023136"/>
    </source>
</evidence>
<feature type="transmembrane region" description="Helical" evidence="9">
    <location>
        <begin position="262"/>
        <end position="286"/>
    </location>
</feature>
<dbReference type="OrthoDB" id="3418949at2"/>
<dbReference type="InterPro" id="IPR006153">
    <property type="entry name" value="Cation/H_exchanger_TM"/>
</dbReference>
<dbReference type="RefSeq" id="WP_110018792.1">
    <property type="nucleotide sequence ID" value="NZ_QGTJ01000006.1"/>
</dbReference>
<keyword evidence="3" id="KW-0813">Transport</keyword>
<dbReference type="PANTHER" id="PTHR42751:SF1">
    <property type="entry name" value="CATION_PROTON ANTIPORTER YBAL-RELATED"/>
    <property type="match status" value="1"/>
</dbReference>
<feature type="transmembrane region" description="Helical" evidence="9">
    <location>
        <begin position="293"/>
        <end position="311"/>
    </location>
</feature>
<dbReference type="InterPro" id="IPR036291">
    <property type="entry name" value="NAD(P)-bd_dom_sf"/>
</dbReference>
<dbReference type="GO" id="GO:0006813">
    <property type="term" value="P:potassium ion transport"/>
    <property type="evidence" value="ECO:0007669"/>
    <property type="project" value="InterPro"/>
</dbReference>
<dbReference type="InterPro" id="IPR003148">
    <property type="entry name" value="RCK_N"/>
</dbReference>
<keyword evidence="8 9" id="KW-0472">Membrane</keyword>
<evidence type="ECO:0000256" key="6">
    <source>
        <dbReference type="ARBA" id="ARBA00022989"/>
    </source>
</evidence>
<dbReference type="SUPFAM" id="SSF51735">
    <property type="entry name" value="NAD(P)-binding Rossmann-fold domains"/>
    <property type="match status" value="1"/>
</dbReference>
<dbReference type="Gene3D" id="3.40.50.720">
    <property type="entry name" value="NAD(P)-binding Rossmann-like Domain"/>
    <property type="match status" value="1"/>
</dbReference>
<keyword evidence="4" id="KW-0050">Antiport</keyword>
<evidence type="ECO:0000256" key="1">
    <source>
        <dbReference type="ARBA" id="ARBA00004141"/>
    </source>
</evidence>
<feature type="transmembrane region" description="Helical" evidence="9">
    <location>
        <begin position="48"/>
        <end position="66"/>
    </location>
</feature>
<evidence type="ECO:0000313" key="13">
    <source>
        <dbReference type="Proteomes" id="UP000246569"/>
    </source>
</evidence>
<feature type="domain" description="RCK N-terminal" evidence="11">
    <location>
        <begin position="379"/>
        <end position="492"/>
    </location>
</feature>
<dbReference type="AlphaFoldDB" id="A0A317MUY2"/>
<feature type="transmembrane region" description="Helical" evidence="9">
    <location>
        <begin position="189"/>
        <end position="206"/>
    </location>
</feature>
<organism evidence="12 13">
    <name type="scientific">Plasticicumulans acidivorans</name>
    <dbReference type="NCBI Taxonomy" id="886464"/>
    <lineage>
        <taxon>Bacteria</taxon>
        <taxon>Pseudomonadati</taxon>
        <taxon>Pseudomonadota</taxon>
        <taxon>Gammaproteobacteria</taxon>
        <taxon>Candidatus Competibacteraceae</taxon>
        <taxon>Plasticicumulans</taxon>
    </lineage>
</organism>
<dbReference type="Gene3D" id="1.20.1530.20">
    <property type="match status" value="1"/>
</dbReference>
<dbReference type="Proteomes" id="UP000246569">
    <property type="component" value="Unassembled WGS sequence"/>
</dbReference>
<feature type="transmembrane region" description="Helical" evidence="9">
    <location>
        <begin position="78"/>
        <end position="99"/>
    </location>
</feature>
<comment type="subcellular location">
    <subcellularLocation>
        <location evidence="1">Membrane</location>
        <topology evidence="1">Multi-pass membrane protein</topology>
    </subcellularLocation>
</comment>
<comment type="caution">
    <text evidence="12">The sequence shown here is derived from an EMBL/GenBank/DDBJ whole genome shotgun (WGS) entry which is preliminary data.</text>
</comment>
<feature type="transmembrane region" description="Helical" evidence="9">
    <location>
        <begin position="135"/>
        <end position="155"/>
    </location>
</feature>
<sequence length="518" mass="55498">MEALWVCLAFAAGFLAHHIGLPPLVGYLAAGFLLNATGQHGGAMLEHVAHAGVLLLMFTIGLKVHLRYLARIEIWGSGLAHLLLTAACASLAAIGLGGFTPGPGLALGLALGFSSTVVAAKALEAKQELRAFHGRVAIGILIVQDLVAIALLSVAADQTPSPWAAALLLLPLAQPLLQRLLTQSGHDELLLLFGIALALSAAGLFSELKLSAELGALLAGAMLARHPRASELSHALWGLKEAFLIGFFLQIGLSGWPDWGTLAAAVGLALLLPLKAALFFALLLACRLRARSAFLTALSLASYSEFALIVARTGVDHGWLDERWLVLLALAIALSFAIAAPLNRFAHPLFERLENWLTRWERHVRHPDEEPIHIGMAHVLVFGMGRTGEVAYDYLSEQNQRVLGLDSDLSRVEEHLHAGRRVVYADAEDPGLWHHLPLAGVRAVLLMMSDPQARTIAVTQLRRHGFRGLIAATSHYPEEAEAIMTAGADITFTHFDQVGLGLAEHVFSELQDRAGATA</sequence>
<evidence type="ECO:0000313" key="12">
    <source>
        <dbReference type="EMBL" id="PWV61113.1"/>
    </source>
</evidence>
<comment type="similarity">
    <text evidence="2">Belongs to the monovalent cation:proton antiporter 2 (CPA2) transporter (TC 2.A.37) family.</text>
</comment>
<evidence type="ECO:0000256" key="4">
    <source>
        <dbReference type="ARBA" id="ARBA00022449"/>
    </source>
</evidence>
<evidence type="ECO:0000256" key="3">
    <source>
        <dbReference type="ARBA" id="ARBA00022448"/>
    </source>
</evidence>
<keyword evidence="6 9" id="KW-1133">Transmembrane helix</keyword>
<keyword evidence="13" id="KW-1185">Reference proteome</keyword>
<dbReference type="PANTHER" id="PTHR42751">
    <property type="entry name" value="SODIUM/HYDROGEN EXCHANGER FAMILY/TRKA DOMAIN PROTEIN"/>
    <property type="match status" value="1"/>
</dbReference>
<dbReference type="GO" id="GO:0016020">
    <property type="term" value="C:membrane"/>
    <property type="evidence" value="ECO:0007669"/>
    <property type="project" value="UniProtKB-SubCell"/>
</dbReference>
<evidence type="ECO:0000259" key="10">
    <source>
        <dbReference type="Pfam" id="PF00999"/>
    </source>
</evidence>
<feature type="domain" description="Cation/H+ exchanger transmembrane" evidence="10">
    <location>
        <begin position="8"/>
        <end position="339"/>
    </location>
</feature>
<keyword evidence="5 9" id="KW-0812">Transmembrane</keyword>
<feature type="transmembrane region" description="Helical" evidence="9">
    <location>
        <begin position="105"/>
        <end position="123"/>
    </location>
</feature>
<keyword evidence="7" id="KW-0406">Ion transport</keyword>
<dbReference type="GO" id="GO:1902600">
    <property type="term" value="P:proton transmembrane transport"/>
    <property type="evidence" value="ECO:0007669"/>
    <property type="project" value="InterPro"/>
</dbReference>
<dbReference type="EMBL" id="QGTJ01000006">
    <property type="protein sequence ID" value="PWV61113.1"/>
    <property type="molecule type" value="Genomic_DNA"/>
</dbReference>
<reference evidence="12 13" key="1">
    <citation type="submission" date="2018-05" db="EMBL/GenBank/DDBJ databases">
        <title>Genomic Encyclopedia of Type Strains, Phase IV (KMG-IV): sequencing the most valuable type-strain genomes for metagenomic binning, comparative biology and taxonomic classification.</title>
        <authorList>
            <person name="Goeker M."/>
        </authorList>
    </citation>
    <scope>NUCLEOTIDE SEQUENCE [LARGE SCALE GENOMIC DNA]</scope>
    <source>
        <strain evidence="12 13">DSM 23606</strain>
    </source>
</reference>
<evidence type="ECO:0000256" key="7">
    <source>
        <dbReference type="ARBA" id="ARBA00023065"/>
    </source>
</evidence>
<feature type="transmembrane region" description="Helical" evidence="9">
    <location>
        <begin position="323"/>
        <end position="342"/>
    </location>
</feature>